<dbReference type="InterPro" id="IPR029063">
    <property type="entry name" value="SAM-dependent_MTases_sf"/>
</dbReference>
<dbReference type="KEGG" id="hgn:E6W36_07890"/>
<dbReference type="SUPFAM" id="SSF53335">
    <property type="entry name" value="S-adenosyl-L-methionine-dependent methyltransferases"/>
    <property type="match status" value="1"/>
</dbReference>
<protein>
    <recommendedName>
        <fullName evidence="1">MCP methyltransferase CheR-type SAM-binding domain-containing protein</fullName>
    </recommendedName>
</protein>
<dbReference type="InterPro" id="IPR022642">
    <property type="entry name" value="CheR_C"/>
</dbReference>
<proteinExistence type="predicted"/>
<dbReference type="Pfam" id="PF01739">
    <property type="entry name" value="CheR"/>
    <property type="match status" value="1"/>
</dbReference>
<name>A0A4D7C9D1_9SPHN</name>
<dbReference type="Gene3D" id="3.40.50.150">
    <property type="entry name" value="Vaccinia Virus protein VP39"/>
    <property type="match status" value="1"/>
</dbReference>
<feature type="domain" description="MCP methyltransferase CheR-type SAM-binding" evidence="1">
    <location>
        <begin position="3"/>
        <end position="28"/>
    </location>
</feature>
<accession>A0A4D7C9D1</accession>
<evidence type="ECO:0000259" key="1">
    <source>
        <dbReference type="Pfam" id="PF01739"/>
    </source>
</evidence>
<evidence type="ECO:0000313" key="3">
    <source>
        <dbReference type="Proteomes" id="UP000298714"/>
    </source>
</evidence>
<sequence>MNPWPFKHRFDFIFCRNVVIYFDEPTKTNSPSVSWTPER</sequence>
<dbReference type="Proteomes" id="UP000298714">
    <property type="component" value="Chromosome"/>
</dbReference>
<keyword evidence="3" id="KW-1185">Reference proteome</keyword>
<dbReference type="EMBL" id="CP039704">
    <property type="protein sequence ID" value="QCI79493.1"/>
    <property type="molecule type" value="Genomic_DNA"/>
</dbReference>
<organism evidence="2 3">
    <name type="scientific">Hankyongella ginsenosidimutans</name>
    <dbReference type="NCBI Taxonomy" id="1763828"/>
    <lineage>
        <taxon>Bacteria</taxon>
        <taxon>Pseudomonadati</taxon>
        <taxon>Pseudomonadota</taxon>
        <taxon>Alphaproteobacteria</taxon>
        <taxon>Sphingomonadales</taxon>
        <taxon>Sphingomonadaceae</taxon>
        <taxon>Hankyongella</taxon>
    </lineage>
</organism>
<reference evidence="3" key="1">
    <citation type="submission" date="2019-04" db="EMBL/GenBank/DDBJ databases">
        <title>Complete genome sequence of Sphingomonas sp. W1-2-3.</title>
        <authorList>
            <person name="Im W.T."/>
        </authorList>
    </citation>
    <scope>NUCLEOTIDE SEQUENCE [LARGE SCALE GENOMIC DNA]</scope>
    <source>
        <strain evidence="3">W1-2-3</strain>
    </source>
</reference>
<evidence type="ECO:0000313" key="2">
    <source>
        <dbReference type="EMBL" id="QCI79493.1"/>
    </source>
</evidence>
<dbReference type="AlphaFoldDB" id="A0A4D7C9D1"/>
<gene>
    <name evidence="2" type="ORF">E6W36_07890</name>
</gene>